<dbReference type="Pfam" id="PF01128">
    <property type="entry name" value="IspD"/>
    <property type="match status" value="1"/>
</dbReference>
<feature type="site" description="Transition state stabilizer" evidence="14">
    <location>
        <position position="366"/>
    </location>
</feature>
<evidence type="ECO:0000256" key="7">
    <source>
        <dbReference type="ARBA" id="ARBA00009789"/>
    </source>
</evidence>
<evidence type="ECO:0000256" key="13">
    <source>
        <dbReference type="ARBA" id="ARBA00023268"/>
    </source>
</evidence>
<evidence type="ECO:0000256" key="9">
    <source>
        <dbReference type="ARBA" id="ARBA00022695"/>
    </source>
</evidence>
<feature type="binding site" evidence="14">
    <location>
        <position position="243"/>
    </location>
    <ligand>
        <name>a divalent metal cation</name>
        <dbReference type="ChEBI" id="CHEBI:60240"/>
    </ligand>
</feature>
<dbReference type="InterPro" id="IPR036571">
    <property type="entry name" value="MECDP_synthase_sf"/>
</dbReference>
<feature type="site" description="Positions MEP for the nucleophilic attack" evidence="14">
    <location>
        <position position="156"/>
    </location>
</feature>
<dbReference type="NCBIfam" id="TIGR00453">
    <property type="entry name" value="ispD"/>
    <property type="match status" value="1"/>
</dbReference>
<evidence type="ECO:0000256" key="11">
    <source>
        <dbReference type="ARBA" id="ARBA00023229"/>
    </source>
</evidence>
<dbReference type="InterPro" id="IPR018294">
    <property type="entry name" value="ISPD_synthase_CS"/>
</dbReference>
<dbReference type="EMBL" id="JBBMQO010000002">
    <property type="protein sequence ID" value="MEM5500920.1"/>
    <property type="molecule type" value="Genomic_DNA"/>
</dbReference>
<dbReference type="SUPFAM" id="SSF69765">
    <property type="entry name" value="IpsF-like"/>
    <property type="match status" value="1"/>
</dbReference>
<dbReference type="InterPro" id="IPR003526">
    <property type="entry name" value="MECDP_synthase"/>
</dbReference>
<evidence type="ECO:0000259" key="15">
    <source>
        <dbReference type="Pfam" id="PF02542"/>
    </source>
</evidence>
<comment type="caution">
    <text evidence="14">Lacks conserved residue(s) required for the propagation of feature annotation.</text>
</comment>
<feature type="binding site" evidence="14">
    <location>
        <begin position="267"/>
        <end position="268"/>
    </location>
    <ligand>
        <name>4-CDP-2-C-methyl-D-erythritol 2-phosphate</name>
        <dbReference type="ChEBI" id="CHEBI:57919"/>
    </ligand>
</feature>
<feature type="binding site" evidence="14">
    <location>
        <position position="241"/>
    </location>
    <ligand>
        <name>a divalent metal cation</name>
        <dbReference type="ChEBI" id="CHEBI:60240"/>
    </ligand>
</feature>
<feature type="binding site" evidence="14">
    <location>
        <begin position="241"/>
        <end position="243"/>
    </location>
    <ligand>
        <name>4-CDP-2-C-methyl-D-erythritol 2-phosphate</name>
        <dbReference type="ChEBI" id="CHEBI:57919"/>
    </ligand>
</feature>
<dbReference type="PANTHER" id="PTHR43181">
    <property type="entry name" value="2-C-METHYL-D-ERYTHRITOL 2,4-CYCLODIPHOSPHATE SYNTHASE, CHLOROPLASTIC"/>
    <property type="match status" value="1"/>
</dbReference>
<dbReference type="RefSeq" id="WP_342847308.1">
    <property type="nucleotide sequence ID" value="NZ_JBBMQO010000002.1"/>
</dbReference>
<proteinExistence type="inferred from homology"/>
<evidence type="ECO:0000256" key="8">
    <source>
        <dbReference type="ARBA" id="ARBA00022679"/>
    </source>
</evidence>
<dbReference type="PROSITE" id="PS01350">
    <property type="entry name" value="ISPF"/>
    <property type="match status" value="1"/>
</dbReference>
<keyword evidence="13 14" id="KW-0511">Multifunctional enzyme</keyword>
<dbReference type="InterPro" id="IPR001228">
    <property type="entry name" value="IspD"/>
</dbReference>
<dbReference type="Gene3D" id="3.90.550.10">
    <property type="entry name" value="Spore Coat Polysaccharide Biosynthesis Protein SpsA, Chain A"/>
    <property type="match status" value="1"/>
</dbReference>
<evidence type="ECO:0000256" key="2">
    <source>
        <dbReference type="ARBA" id="ARBA00001282"/>
    </source>
</evidence>
<dbReference type="Proteomes" id="UP001477870">
    <property type="component" value="Unassembled WGS sequence"/>
</dbReference>
<comment type="similarity">
    <text evidence="14">In the C-terminal section; belongs to the IspF family.</text>
</comment>
<comment type="cofactor">
    <cofactor evidence="3 14">
        <name>a divalent metal cation</name>
        <dbReference type="ChEBI" id="CHEBI:60240"/>
    </cofactor>
</comment>
<keyword evidence="8 14" id="KW-0808">Transferase</keyword>
<dbReference type="InterPro" id="IPR034683">
    <property type="entry name" value="IspD/TarI"/>
</dbReference>
<comment type="similarity">
    <text evidence="6">Belongs to the IspF family.</text>
</comment>
<feature type="site" description="Positions MEP for the nucleophilic attack" evidence="14">
    <location>
        <position position="213"/>
    </location>
</feature>
<feature type="binding site" evidence="14">
    <location>
        <begin position="289"/>
        <end position="291"/>
    </location>
    <ligand>
        <name>4-CDP-2-C-methyl-D-erythritol 2-phosphate</name>
        <dbReference type="ChEBI" id="CHEBI:57919"/>
    </ligand>
</feature>
<dbReference type="GO" id="GO:0050518">
    <property type="term" value="F:2-C-methyl-D-erythritol 4-phosphate cytidylyltransferase activity"/>
    <property type="evidence" value="ECO:0007669"/>
    <property type="project" value="UniProtKB-EC"/>
</dbReference>
<feature type="domain" description="2-C-methyl-D-erythritol 2,4-cyclodiphosphate synthase" evidence="15">
    <location>
        <begin position="235"/>
        <end position="387"/>
    </location>
</feature>
<comment type="catalytic activity">
    <reaction evidence="1 14">
        <text>4-CDP-2-C-methyl-D-erythritol 2-phosphate = 2-C-methyl-D-erythritol 2,4-cyclic diphosphate + CMP</text>
        <dbReference type="Rhea" id="RHEA:23864"/>
        <dbReference type="ChEBI" id="CHEBI:57919"/>
        <dbReference type="ChEBI" id="CHEBI:58483"/>
        <dbReference type="ChEBI" id="CHEBI:60377"/>
        <dbReference type="EC" id="4.6.1.12"/>
    </reaction>
</comment>
<dbReference type="EC" id="2.7.7.60" evidence="14"/>
<evidence type="ECO:0000256" key="6">
    <source>
        <dbReference type="ARBA" id="ARBA00008480"/>
    </source>
</evidence>
<keyword evidence="12 14" id="KW-0456">Lyase</keyword>
<dbReference type="SUPFAM" id="SSF53448">
    <property type="entry name" value="Nucleotide-diphospho-sugar transferases"/>
    <property type="match status" value="1"/>
</dbReference>
<keyword evidence="11 14" id="KW-0414">Isoprene biosynthesis</keyword>
<feature type="binding site" evidence="14">
    <location>
        <position position="372"/>
    </location>
    <ligand>
        <name>4-CDP-2-C-methyl-D-erythritol 2-phosphate</name>
        <dbReference type="ChEBI" id="CHEBI:57919"/>
    </ligand>
</feature>
<feature type="region of interest" description="2-C-methyl-D-erythritol 4-phosphate cytidylyltransferase" evidence="14">
    <location>
        <begin position="1"/>
        <end position="234"/>
    </location>
</feature>
<dbReference type="HAMAP" id="MF_01520">
    <property type="entry name" value="IspDF"/>
    <property type="match status" value="1"/>
</dbReference>
<keyword evidence="17" id="KW-1185">Reference proteome</keyword>
<organism evidence="16 17">
    <name type="scientific">Ahrensia kielensis</name>
    <dbReference type="NCBI Taxonomy" id="76980"/>
    <lineage>
        <taxon>Bacteria</taxon>
        <taxon>Pseudomonadati</taxon>
        <taxon>Pseudomonadota</taxon>
        <taxon>Alphaproteobacteria</taxon>
        <taxon>Hyphomicrobiales</taxon>
        <taxon>Ahrensiaceae</taxon>
        <taxon>Ahrensia</taxon>
    </lineage>
</organism>
<gene>
    <name evidence="14" type="primary">ispDF</name>
    <name evidence="16" type="ORF">WNY59_04895</name>
</gene>
<dbReference type="InterPro" id="IPR020555">
    <property type="entry name" value="MECDP_synthase_CS"/>
</dbReference>
<dbReference type="HAMAP" id="MF_00107">
    <property type="entry name" value="IspF"/>
    <property type="match status" value="1"/>
</dbReference>
<feature type="site" description="Transition state stabilizer" evidence="14">
    <location>
        <position position="267"/>
    </location>
</feature>
<feature type="binding site" evidence="14">
    <location>
        <begin position="365"/>
        <end position="368"/>
    </location>
    <ligand>
        <name>4-CDP-2-C-methyl-D-erythritol 2-phosphate</name>
        <dbReference type="ChEBI" id="CHEBI:57919"/>
    </ligand>
</feature>
<evidence type="ECO:0000256" key="4">
    <source>
        <dbReference type="ARBA" id="ARBA00004709"/>
    </source>
</evidence>
<feature type="site" description="Transition state stabilizer" evidence="14">
    <location>
        <position position="13"/>
    </location>
</feature>
<keyword evidence="10 14" id="KW-0479">Metal-binding</keyword>
<keyword evidence="9 14" id="KW-0548">Nucleotidyltransferase</keyword>
<evidence type="ECO:0000256" key="5">
    <source>
        <dbReference type="ARBA" id="ARBA00004787"/>
    </source>
</evidence>
<dbReference type="Gene3D" id="3.30.1330.50">
    <property type="entry name" value="2-C-methyl-D-erythritol 2,4-cyclodiphosphate synthase"/>
    <property type="match status" value="1"/>
</dbReference>
<comment type="pathway">
    <text evidence="5 14">Isoprenoid biosynthesis; isopentenyl diphosphate biosynthesis via DXP pathway; isopentenyl diphosphate from 1-deoxy-D-xylulose 5-phosphate: step 2/6.</text>
</comment>
<feature type="region of interest" description="2-C-methyl-D-erythritol 2,4-cyclodiphosphate synthase" evidence="14">
    <location>
        <begin position="235"/>
        <end position="393"/>
    </location>
</feature>
<comment type="catalytic activity">
    <reaction evidence="2 14">
        <text>2-C-methyl-D-erythritol 4-phosphate + CTP + H(+) = 4-CDP-2-C-methyl-D-erythritol + diphosphate</text>
        <dbReference type="Rhea" id="RHEA:13429"/>
        <dbReference type="ChEBI" id="CHEBI:15378"/>
        <dbReference type="ChEBI" id="CHEBI:33019"/>
        <dbReference type="ChEBI" id="CHEBI:37563"/>
        <dbReference type="ChEBI" id="CHEBI:57823"/>
        <dbReference type="ChEBI" id="CHEBI:58262"/>
        <dbReference type="EC" id="2.7.7.60"/>
    </reaction>
</comment>
<dbReference type="NCBIfam" id="TIGR00151">
    <property type="entry name" value="ispF"/>
    <property type="match status" value="1"/>
</dbReference>
<comment type="pathway">
    <text evidence="4 14">Isoprenoid biosynthesis; isopentenyl diphosphate biosynthesis via DXP pathway; isopentenyl diphosphate from 1-deoxy-D-xylulose 5-phosphate: step 4/6.</text>
</comment>
<feature type="site" description="Transition state stabilizer" evidence="14">
    <location>
        <position position="21"/>
    </location>
</feature>
<comment type="similarity">
    <text evidence="7">Belongs to the IspD/TarI cytidylyltransferase family. IspD subfamily.</text>
</comment>
<dbReference type="GO" id="GO:0008685">
    <property type="term" value="F:2-C-methyl-D-erythritol 2,4-cyclodiphosphate synthase activity"/>
    <property type="evidence" value="ECO:0007669"/>
    <property type="project" value="UniProtKB-EC"/>
</dbReference>
<dbReference type="PANTHER" id="PTHR43181:SF1">
    <property type="entry name" value="2-C-METHYL-D-ERYTHRITOL 2,4-CYCLODIPHOSPHATE SYNTHASE, CHLOROPLASTIC"/>
    <property type="match status" value="1"/>
</dbReference>
<dbReference type="CDD" id="cd02516">
    <property type="entry name" value="CDP-ME_synthetase"/>
    <property type="match status" value="1"/>
</dbReference>
<feature type="binding site" evidence="14">
    <location>
        <position position="275"/>
    </location>
    <ligand>
        <name>a divalent metal cation</name>
        <dbReference type="ChEBI" id="CHEBI:60240"/>
    </ligand>
</feature>
<sequence length="393" mass="42364">MGLVIVAAGRGERAGTQSGPKQYRKLDSSTVIEQTISRFANFIPAANTVLVIHADDAALLKQATCNIDTAQMTIVTGGTTRQESVHAGLRALRDMAQDFSHVLIHDAARPYVNDDFLLRVIEEIGANPNDGILPTIAVSETLKTVSDGIVTGTASRKDMHRAQTPQAFPFATILALHDKASAQSISDFTDDAAIFEWAGMTVRIVEGDASNIKLTYPQDFTAQENMNNNSLPDVRTGNGYDVHRFEDGDKVILCGIDIPFDKKLSGHSDADVGLHALTDALLATCGAGDIGDHFPPTDEKWRGMASHVFLSEAVKIVRQNGGTIMNADVTIVTEAPKIAPHRMAMREKLSELLDISLERCSVKATTNETMGFIGRQEGIMALATASVVYGEKT</sequence>
<evidence type="ECO:0000256" key="1">
    <source>
        <dbReference type="ARBA" id="ARBA00000200"/>
    </source>
</evidence>
<accession>A0ABU9T465</accession>
<evidence type="ECO:0000256" key="12">
    <source>
        <dbReference type="ARBA" id="ARBA00023239"/>
    </source>
</evidence>
<name>A0ABU9T465_9HYPH</name>
<dbReference type="CDD" id="cd00554">
    <property type="entry name" value="MECDP_synthase"/>
    <property type="match status" value="1"/>
</dbReference>
<evidence type="ECO:0000256" key="3">
    <source>
        <dbReference type="ARBA" id="ARBA00001968"/>
    </source>
</evidence>
<dbReference type="Pfam" id="PF02542">
    <property type="entry name" value="YgbB"/>
    <property type="match status" value="1"/>
</dbReference>
<evidence type="ECO:0000313" key="17">
    <source>
        <dbReference type="Proteomes" id="UP001477870"/>
    </source>
</evidence>
<evidence type="ECO:0000313" key="16">
    <source>
        <dbReference type="EMBL" id="MEM5500920.1"/>
    </source>
</evidence>
<feature type="binding site" evidence="14">
    <location>
        <position position="375"/>
    </location>
    <ligand>
        <name>4-CDP-2-C-methyl-D-erythritol 2-phosphate</name>
        <dbReference type="ChEBI" id="CHEBI:57919"/>
    </ligand>
</feature>
<evidence type="ECO:0000256" key="10">
    <source>
        <dbReference type="ARBA" id="ARBA00022723"/>
    </source>
</evidence>
<comment type="caution">
    <text evidence="16">The sequence shown here is derived from an EMBL/GenBank/DDBJ whole genome shotgun (WGS) entry which is preliminary data.</text>
</comment>
<dbReference type="InterPro" id="IPR026596">
    <property type="entry name" value="IspD/F"/>
</dbReference>
<dbReference type="PROSITE" id="PS01295">
    <property type="entry name" value="ISPD"/>
    <property type="match status" value="1"/>
</dbReference>
<reference evidence="16 17" key="1">
    <citation type="submission" date="2024-03" db="EMBL/GenBank/DDBJ databases">
        <title>Community enrichment and isolation of bacterial strains for fucoidan degradation.</title>
        <authorList>
            <person name="Sichert A."/>
        </authorList>
    </citation>
    <scope>NUCLEOTIDE SEQUENCE [LARGE SCALE GENOMIC DNA]</scope>
    <source>
        <strain evidence="16 17">AS62</strain>
    </source>
</reference>
<evidence type="ECO:0000256" key="14">
    <source>
        <dbReference type="HAMAP-Rule" id="MF_01520"/>
    </source>
</evidence>
<dbReference type="EC" id="4.6.1.12" evidence="14"/>
<comment type="function">
    <text evidence="14">Bifunctional enzyme that catalyzes the formation of 4-diphosphocytidyl-2-C-methyl-D-erythritol from CTP and 2-C-methyl-D-erythritol 4-phosphate (MEP) (IspD), and catalyzes the conversion of 4-diphosphocytidyl-2-C-methyl-D-erythritol 2-phosphate (CDP-ME2P) to 2-C-methyl-D-erythritol 2,4-cyclodiphosphate (ME-CPP) with a corresponding release of cytidine 5-monophosphate (CMP) (IspF).</text>
</comment>
<comment type="similarity">
    <text evidence="14">In the N-terminal section; belongs to the IspD/TarI cytidylyltransferase family. IspD subfamily.</text>
</comment>
<protein>
    <recommendedName>
        <fullName evidence="14">Bifunctional enzyme IspD/IspF</fullName>
    </recommendedName>
    <domain>
        <recommendedName>
            <fullName evidence="14">2-C-methyl-D-erythritol 4-phosphate cytidylyltransferase</fullName>
            <ecNumber evidence="14">2.7.7.60</ecNumber>
        </recommendedName>
        <alternativeName>
            <fullName evidence="14">4-diphosphocytidyl-2C-methyl-D-erythritol synthase</fullName>
        </alternativeName>
        <alternativeName>
            <fullName evidence="14">MEP cytidylyltransferase</fullName>
            <shortName evidence="14">MCT</shortName>
        </alternativeName>
    </domain>
    <domain>
        <recommendedName>
            <fullName evidence="14">2-C-methyl-D-erythritol 2,4-cyclodiphosphate synthase</fullName>
            <shortName evidence="14">MECDP-synthase</shortName>
            <shortName evidence="14">MECPP-synthase</shortName>
            <shortName evidence="14">MECPS</shortName>
            <ecNumber evidence="14">4.6.1.12</ecNumber>
        </recommendedName>
    </domain>
</protein>
<dbReference type="InterPro" id="IPR029044">
    <property type="entry name" value="Nucleotide-diphossugar_trans"/>
</dbReference>
<dbReference type="NCBIfam" id="NF006899">
    <property type="entry name" value="PRK09382.1"/>
    <property type="match status" value="1"/>
</dbReference>